<dbReference type="RefSeq" id="WP_128929562.1">
    <property type="nucleotide sequence ID" value="NZ_JAKLTY010000014.1"/>
</dbReference>
<sequence>MDWLSKAVSLKMSIVDVTAFGRSEVGWIGADPPAEAKAPFQDRGLTIRQQQITAFQPMEPALLASLAAVVIVQQQDYPSRFQRIVRSCLKHLLDYECRVFVVPFGVAGLPQVYRCLEEARVFASNLPSDVLRNQFTWQRSLGDPMPLPPLPHVTILSPIANWSEAANFLVRHLPGEAVQESVSFSFAPECEFGENDAGVGQVLLKRAFRGYTAVHFSPMTEGRSGAAVYRAYPVFGAFHTMPRFVKLGDRSKIFQEFQNYQLNVEKYVPFNLGPRLNYDLCCLGSTRGVLVGDLIESCESLRLAARSGRAGPAISCLFDRTLQAWYRNIERRDTPLSQTLGPRFPKQFDRRRMQRARSIGSRCDRDRLFTLFEYCASSPVLFAKIHGDLHVDNVQVRGHEALVIDFYANQDGPLVWDIATLEASLLVDAFDNHELWSFDEWWRSIEQPYGGKPLDMLLGHGDPRDPHRWFHEAVRQIRHYAARVASADQYGAALALALLNKAAKDPNLKGPEDERRAAAYVLAERILNNNFAPQ</sequence>
<dbReference type="EMBL" id="JAKLUA010000011">
    <property type="protein sequence ID" value="MCG2670975.1"/>
    <property type="molecule type" value="Genomic_DNA"/>
</dbReference>
<evidence type="ECO:0000313" key="5">
    <source>
        <dbReference type="Proteomes" id="UP001139054"/>
    </source>
</evidence>
<proteinExistence type="predicted"/>
<dbReference type="Proteomes" id="UP001139012">
    <property type="component" value="Unassembled WGS sequence"/>
</dbReference>
<evidence type="ECO:0000313" key="3">
    <source>
        <dbReference type="EMBL" id="MCG2670975.1"/>
    </source>
</evidence>
<organism evidence="2 5">
    <name type="scientific">Bradyrhizobium zhengyangense</name>
    <dbReference type="NCBI Taxonomy" id="2911009"/>
    <lineage>
        <taxon>Bacteria</taxon>
        <taxon>Pseudomonadati</taxon>
        <taxon>Pseudomonadota</taxon>
        <taxon>Alphaproteobacteria</taxon>
        <taxon>Hyphomicrobiales</taxon>
        <taxon>Nitrobacteraceae</taxon>
        <taxon>Bradyrhizobium</taxon>
    </lineage>
</organism>
<evidence type="ECO:0000313" key="2">
    <source>
        <dbReference type="EMBL" id="MCG2629461.1"/>
    </source>
</evidence>
<gene>
    <name evidence="3" type="ORF">L6637_28885</name>
    <name evidence="2" type="ORF">L6654_22830</name>
</gene>
<reference evidence="2" key="1">
    <citation type="submission" date="2022-01" db="EMBL/GenBank/DDBJ databases">
        <title>Genome sequnece data of strain Bradyrhizobium sp. nov.</title>
        <authorList>
            <person name="Zhang J."/>
        </authorList>
    </citation>
    <scope>NUCLEOTIDE SEQUENCE</scope>
    <source>
        <strain evidence="3">WYCCWR 12774</strain>
        <strain evidence="2">WYCCWR 13023</strain>
    </source>
</reference>
<evidence type="ECO:0000259" key="1">
    <source>
        <dbReference type="Pfam" id="PF01636"/>
    </source>
</evidence>
<accession>A0A9X1UA48</accession>
<keyword evidence="4" id="KW-1185">Reference proteome</keyword>
<dbReference type="Pfam" id="PF01636">
    <property type="entry name" value="APH"/>
    <property type="match status" value="1"/>
</dbReference>
<evidence type="ECO:0000313" key="4">
    <source>
        <dbReference type="Proteomes" id="UP001139012"/>
    </source>
</evidence>
<dbReference type="Proteomes" id="UP001139054">
    <property type="component" value="Unassembled WGS sequence"/>
</dbReference>
<dbReference type="AlphaFoldDB" id="A0A9X1UA48"/>
<name>A0A9X1UA48_9BRAD</name>
<dbReference type="Gene3D" id="3.90.1200.10">
    <property type="match status" value="1"/>
</dbReference>
<protein>
    <recommendedName>
        <fullName evidence="1">Aminoglycoside phosphotransferase domain-containing protein</fullName>
    </recommendedName>
</protein>
<comment type="caution">
    <text evidence="2">The sequence shown here is derived from an EMBL/GenBank/DDBJ whole genome shotgun (WGS) entry which is preliminary data.</text>
</comment>
<dbReference type="SUPFAM" id="SSF56112">
    <property type="entry name" value="Protein kinase-like (PK-like)"/>
    <property type="match status" value="1"/>
</dbReference>
<dbReference type="GeneID" id="39480689"/>
<dbReference type="InterPro" id="IPR002575">
    <property type="entry name" value="Aminoglycoside_PTrfase"/>
</dbReference>
<dbReference type="EMBL" id="JAKLTY010000014">
    <property type="protein sequence ID" value="MCG2629461.1"/>
    <property type="molecule type" value="Genomic_DNA"/>
</dbReference>
<dbReference type="InterPro" id="IPR011009">
    <property type="entry name" value="Kinase-like_dom_sf"/>
</dbReference>
<feature type="domain" description="Aminoglycoside phosphotransferase" evidence="1">
    <location>
        <begin position="338"/>
        <end position="431"/>
    </location>
</feature>